<dbReference type="SUPFAM" id="SSF81383">
    <property type="entry name" value="F-box domain"/>
    <property type="match status" value="1"/>
</dbReference>
<feature type="domain" description="F-box" evidence="1">
    <location>
        <begin position="33"/>
        <end position="79"/>
    </location>
</feature>
<proteinExistence type="predicted"/>
<keyword evidence="3" id="KW-1185">Reference proteome</keyword>
<dbReference type="EMBL" id="JACGCI010000112">
    <property type="protein sequence ID" value="KAF6744942.1"/>
    <property type="molecule type" value="Genomic_DNA"/>
</dbReference>
<dbReference type="InterPro" id="IPR036047">
    <property type="entry name" value="F-box-like_dom_sf"/>
</dbReference>
<comment type="caution">
    <text evidence="2">The sequence shown here is derived from an EMBL/GenBank/DDBJ whole genome shotgun (WGS) entry which is preliminary data.</text>
</comment>
<reference evidence="2 3" key="1">
    <citation type="submission" date="2020-07" db="EMBL/GenBank/DDBJ databases">
        <title>Comparative genomics of pyrophilous fungi reveals a link between fire events and developmental genes.</title>
        <authorList>
            <consortium name="DOE Joint Genome Institute"/>
            <person name="Steindorff A.S."/>
            <person name="Carver A."/>
            <person name="Calhoun S."/>
            <person name="Stillman K."/>
            <person name="Liu H."/>
            <person name="Lipzen A."/>
            <person name="Pangilinan J."/>
            <person name="Labutti K."/>
            <person name="Bruns T.D."/>
            <person name="Grigoriev I.V."/>
        </authorList>
    </citation>
    <scope>NUCLEOTIDE SEQUENCE [LARGE SCALE GENOMIC DNA]</scope>
    <source>
        <strain evidence="2 3">CBS 144469</strain>
    </source>
</reference>
<protein>
    <recommendedName>
        <fullName evidence="1">F-box domain-containing protein</fullName>
    </recommendedName>
</protein>
<dbReference type="Proteomes" id="UP000521943">
    <property type="component" value="Unassembled WGS sequence"/>
</dbReference>
<dbReference type="OrthoDB" id="2885124at2759"/>
<evidence type="ECO:0000313" key="2">
    <source>
        <dbReference type="EMBL" id="KAF6744942.1"/>
    </source>
</evidence>
<evidence type="ECO:0000259" key="1">
    <source>
        <dbReference type="PROSITE" id="PS50181"/>
    </source>
</evidence>
<dbReference type="AlphaFoldDB" id="A0A8H6HF10"/>
<dbReference type="InterPro" id="IPR001810">
    <property type="entry name" value="F-box_dom"/>
</dbReference>
<dbReference type="SMART" id="SM00256">
    <property type="entry name" value="FBOX"/>
    <property type="match status" value="1"/>
</dbReference>
<dbReference type="PROSITE" id="PS50181">
    <property type="entry name" value="FBOX"/>
    <property type="match status" value="1"/>
</dbReference>
<organism evidence="2 3">
    <name type="scientific">Ephemerocybe angulata</name>
    <dbReference type="NCBI Taxonomy" id="980116"/>
    <lineage>
        <taxon>Eukaryota</taxon>
        <taxon>Fungi</taxon>
        <taxon>Dikarya</taxon>
        <taxon>Basidiomycota</taxon>
        <taxon>Agaricomycotina</taxon>
        <taxon>Agaricomycetes</taxon>
        <taxon>Agaricomycetidae</taxon>
        <taxon>Agaricales</taxon>
        <taxon>Agaricineae</taxon>
        <taxon>Psathyrellaceae</taxon>
        <taxon>Ephemerocybe</taxon>
    </lineage>
</organism>
<name>A0A8H6HF10_9AGAR</name>
<gene>
    <name evidence="2" type="ORF">DFP72DRAFT_1092879</name>
</gene>
<evidence type="ECO:0000313" key="3">
    <source>
        <dbReference type="Proteomes" id="UP000521943"/>
    </source>
</evidence>
<dbReference type="Pfam" id="PF00646">
    <property type="entry name" value="F-box"/>
    <property type="match status" value="1"/>
</dbReference>
<sequence>MLVEVPAMLKLAFSLGVSSRFGALLSQFTFRSRASLFVLPDEILSEVVAELDLHDVLTVRRVCKILGEISHLRMVWLQVFLKRLDAYPRPFFLPKSLKHCTARGLEDAIRSWQAKGPGTIRTQSSAASVLWGGPSQVKESSIHLLPGGRWMIVGCRDGSVWYLDLEKLGNSGEGTPALLTPACPGLLEGFSLAIDYSSPEANPTLLDEFHLASFNLATITSYQDKPNSFYKGVVKVWHIKVTFDDHDGLNAVGLETSECLYSCRDDNAVHTDSPACALYGIQVAYLSYLHPNPASTPSTGAVPDVTIRKWSSPPYSGSISFHEPHYYDYMALMPNQRLLLVSRHVDTFRLISVRYDVPENEKPVLEISVVIAPQDMPTPAPTFDIEAIPQPVCFGKDIHLTFTNNYGELYTFRVPSEGCMIAPALDRFGCTLIPPAQPAGTRCRAFGYSRFVEFNTPEDVHVGHYTRDGESIQSRVAYSKVDIPTETFGERLADLIRRPFFDQYSNTAVWVNQPLSHICIVRMCSL</sequence>
<accession>A0A8H6HF10</accession>